<dbReference type="GO" id="GO:0035251">
    <property type="term" value="F:UDP-glucosyltransferase activity"/>
    <property type="evidence" value="ECO:0007669"/>
    <property type="project" value="InterPro"/>
</dbReference>
<dbReference type="CAZy" id="GT1">
    <property type="family name" value="Glycosyltransferase Family 1"/>
</dbReference>
<name>C6TIE4_SOYBN</name>
<dbReference type="PANTHER" id="PTHR48048">
    <property type="entry name" value="GLYCOSYLTRANSFERASE"/>
    <property type="match status" value="1"/>
</dbReference>
<reference evidence="1" key="1">
    <citation type="submission" date="2009-08" db="EMBL/GenBank/DDBJ databases">
        <authorList>
            <person name="Cheung F."/>
            <person name="Xiao Y."/>
            <person name="Chan A."/>
            <person name="Moskal W."/>
            <person name="Town C.D."/>
        </authorList>
    </citation>
    <scope>NUCLEOTIDE SEQUENCE</scope>
</reference>
<sequence>MGGSSEKNKNAELILIPSPGIGHLTSSLEFAQLLINRDNRLSVTILCIKFPFTPFADSYIRTALASQPKIKLIDLPLVEPPPRELALNSPEHYIWTFMESLKPHVRAIMQNILSQSHWGVCVSLWMELYFGKLVVWGTNIDMAYLCRTTAECFLDGEGIRIGSGA</sequence>
<evidence type="ECO:0000313" key="1">
    <source>
        <dbReference type="EMBL" id="ACU22684.1"/>
    </source>
</evidence>
<dbReference type="InterPro" id="IPR050481">
    <property type="entry name" value="UDP-glycosyltransf_plant"/>
</dbReference>
<dbReference type="EMBL" id="BT097425">
    <property type="protein sequence ID" value="ACU22684.1"/>
    <property type="molecule type" value="mRNA"/>
</dbReference>
<dbReference type="AlphaFoldDB" id="C6TIE4"/>
<dbReference type="SUPFAM" id="SSF53756">
    <property type="entry name" value="UDP-Glycosyltransferase/glycogen phosphorylase"/>
    <property type="match status" value="1"/>
</dbReference>
<proteinExistence type="evidence at transcript level"/>
<dbReference type="ExpressionAtlas" id="C6TIE4">
    <property type="expression patterns" value="baseline and differential"/>
</dbReference>
<accession>C6TIE4</accession>
<protein>
    <submittedName>
        <fullName evidence="1">Uncharacterized protein</fullName>
    </submittedName>
</protein>
<organism evidence="1">
    <name type="scientific">Glycine max</name>
    <name type="common">Soybean</name>
    <name type="synonym">Glycine hispida</name>
    <dbReference type="NCBI Taxonomy" id="3847"/>
    <lineage>
        <taxon>Eukaryota</taxon>
        <taxon>Viridiplantae</taxon>
        <taxon>Streptophyta</taxon>
        <taxon>Embryophyta</taxon>
        <taxon>Tracheophyta</taxon>
        <taxon>Spermatophyta</taxon>
        <taxon>Magnoliopsida</taxon>
        <taxon>eudicotyledons</taxon>
        <taxon>Gunneridae</taxon>
        <taxon>Pentapetalae</taxon>
        <taxon>rosids</taxon>
        <taxon>fabids</taxon>
        <taxon>Fabales</taxon>
        <taxon>Fabaceae</taxon>
        <taxon>Papilionoideae</taxon>
        <taxon>50 kb inversion clade</taxon>
        <taxon>NPAAA clade</taxon>
        <taxon>indigoferoid/millettioid clade</taxon>
        <taxon>Phaseoleae</taxon>
        <taxon>Glycine</taxon>
        <taxon>Glycine subgen. Soja</taxon>
    </lineage>
</organism>
<dbReference type="Gene3D" id="3.40.50.2000">
    <property type="entry name" value="Glycogen Phosphorylase B"/>
    <property type="match status" value="1"/>
</dbReference>
<dbReference type="PANTHER" id="PTHR48048:SF94">
    <property type="entry name" value="GLYCOSYLTRANSFERASE"/>
    <property type="match status" value="1"/>
</dbReference>